<reference evidence="2" key="1">
    <citation type="journal article" date="2022" name="bioRxiv">
        <title>Sequencing and chromosome-scale assembly of the giantPleurodeles waltlgenome.</title>
        <authorList>
            <person name="Brown T."/>
            <person name="Elewa A."/>
            <person name="Iarovenko S."/>
            <person name="Subramanian E."/>
            <person name="Araus A.J."/>
            <person name="Petzold A."/>
            <person name="Susuki M."/>
            <person name="Suzuki K.-i.T."/>
            <person name="Hayashi T."/>
            <person name="Toyoda A."/>
            <person name="Oliveira C."/>
            <person name="Osipova E."/>
            <person name="Leigh N.D."/>
            <person name="Simon A."/>
            <person name="Yun M.H."/>
        </authorList>
    </citation>
    <scope>NUCLEOTIDE SEQUENCE</scope>
    <source>
        <strain evidence="2">20211129_DDA</strain>
        <tissue evidence="2">Liver</tissue>
    </source>
</reference>
<dbReference type="Proteomes" id="UP001066276">
    <property type="component" value="Chromosome 6"/>
</dbReference>
<comment type="caution">
    <text evidence="2">The sequence shown here is derived from an EMBL/GenBank/DDBJ whole genome shotgun (WGS) entry which is preliminary data.</text>
</comment>
<organism evidence="2 3">
    <name type="scientific">Pleurodeles waltl</name>
    <name type="common">Iberian ribbed newt</name>
    <dbReference type="NCBI Taxonomy" id="8319"/>
    <lineage>
        <taxon>Eukaryota</taxon>
        <taxon>Metazoa</taxon>
        <taxon>Chordata</taxon>
        <taxon>Craniata</taxon>
        <taxon>Vertebrata</taxon>
        <taxon>Euteleostomi</taxon>
        <taxon>Amphibia</taxon>
        <taxon>Batrachia</taxon>
        <taxon>Caudata</taxon>
        <taxon>Salamandroidea</taxon>
        <taxon>Salamandridae</taxon>
        <taxon>Pleurodelinae</taxon>
        <taxon>Pleurodeles</taxon>
    </lineage>
</organism>
<evidence type="ECO:0000313" key="2">
    <source>
        <dbReference type="EMBL" id="KAJ1138464.1"/>
    </source>
</evidence>
<evidence type="ECO:0000256" key="1">
    <source>
        <dbReference type="SAM" id="MobiDB-lite"/>
    </source>
</evidence>
<protein>
    <submittedName>
        <fullName evidence="2">Uncharacterized protein</fullName>
    </submittedName>
</protein>
<feature type="region of interest" description="Disordered" evidence="1">
    <location>
        <begin position="39"/>
        <end position="99"/>
    </location>
</feature>
<accession>A0AAV7QDN5</accession>
<dbReference type="AlphaFoldDB" id="A0AAV7QDN5"/>
<keyword evidence="3" id="KW-1185">Reference proteome</keyword>
<sequence>KRAGCSLALHPSVGLTTRSTCASIQLPFATDTAACHAKAAGPEYPRRGPEHPNTMKKSHSKSGTLTRLFGKKQANDNLFAPNPPWILPQTSTKGDKDTY</sequence>
<feature type="non-terminal residue" evidence="2">
    <location>
        <position position="99"/>
    </location>
</feature>
<proteinExistence type="predicted"/>
<gene>
    <name evidence="2" type="ORF">NDU88_004848</name>
</gene>
<evidence type="ECO:0000313" key="3">
    <source>
        <dbReference type="Proteomes" id="UP001066276"/>
    </source>
</evidence>
<feature type="non-terminal residue" evidence="2">
    <location>
        <position position="1"/>
    </location>
</feature>
<name>A0AAV7QDN5_PLEWA</name>
<dbReference type="EMBL" id="JANPWB010000010">
    <property type="protein sequence ID" value="KAJ1138464.1"/>
    <property type="molecule type" value="Genomic_DNA"/>
</dbReference>